<feature type="domain" description="Major facilitator superfamily (MFS) profile" evidence="7">
    <location>
        <begin position="9"/>
        <end position="393"/>
    </location>
</feature>
<accession>A0ABW1SPA0</accession>
<proteinExistence type="predicted"/>
<dbReference type="InterPro" id="IPR011701">
    <property type="entry name" value="MFS"/>
</dbReference>
<dbReference type="EMBL" id="JBHSSK010000006">
    <property type="protein sequence ID" value="MFC6206270.1"/>
    <property type="molecule type" value="Genomic_DNA"/>
</dbReference>
<keyword evidence="2" id="KW-0813">Transport</keyword>
<protein>
    <submittedName>
        <fullName evidence="8">CynX/NimT family MFS transporter</fullName>
    </submittedName>
</protein>
<feature type="transmembrane region" description="Helical" evidence="6">
    <location>
        <begin position="211"/>
        <end position="230"/>
    </location>
</feature>
<dbReference type="Proteomes" id="UP001596254">
    <property type="component" value="Unassembled WGS sequence"/>
</dbReference>
<keyword evidence="9" id="KW-1185">Reference proteome</keyword>
<dbReference type="Gene3D" id="1.20.1250.20">
    <property type="entry name" value="MFS general substrate transporter like domains"/>
    <property type="match status" value="1"/>
</dbReference>
<feature type="transmembrane region" description="Helical" evidence="6">
    <location>
        <begin position="277"/>
        <end position="296"/>
    </location>
</feature>
<dbReference type="PANTHER" id="PTHR23523">
    <property type="match status" value="1"/>
</dbReference>
<comment type="subcellular location">
    <subcellularLocation>
        <location evidence="1">Cell membrane</location>
        <topology evidence="1">Multi-pass membrane protein</topology>
    </subcellularLocation>
</comment>
<feature type="transmembrane region" description="Helical" evidence="6">
    <location>
        <begin position="345"/>
        <end position="364"/>
    </location>
</feature>
<gene>
    <name evidence="8" type="ORF">ACFP1G_02100</name>
</gene>
<dbReference type="PROSITE" id="PS50850">
    <property type="entry name" value="MFS"/>
    <property type="match status" value="1"/>
</dbReference>
<keyword evidence="3 6" id="KW-0812">Transmembrane</keyword>
<feature type="transmembrane region" description="Helical" evidence="6">
    <location>
        <begin position="95"/>
        <end position="120"/>
    </location>
</feature>
<keyword evidence="5 6" id="KW-0472">Membrane</keyword>
<organism evidence="8 9">
    <name type="scientific">Levilactobacillus tongjiangensis</name>
    <dbReference type="NCBI Taxonomy" id="2486023"/>
    <lineage>
        <taxon>Bacteria</taxon>
        <taxon>Bacillati</taxon>
        <taxon>Bacillota</taxon>
        <taxon>Bacilli</taxon>
        <taxon>Lactobacillales</taxon>
        <taxon>Lactobacillaceae</taxon>
        <taxon>Levilactobacillus</taxon>
    </lineage>
</organism>
<dbReference type="InterPro" id="IPR020846">
    <property type="entry name" value="MFS_dom"/>
</dbReference>
<comment type="caution">
    <text evidence="8">The sequence shown here is derived from an EMBL/GenBank/DDBJ whole genome shotgun (WGS) entry which is preliminary data.</text>
</comment>
<feature type="transmembrane region" description="Helical" evidence="6">
    <location>
        <begin position="43"/>
        <end position="63"/>
    </location>
</feature>
<evidence type="ECO:0000256" key="2">
    <source>
        <dbReference type="ARBA" id="ARBA00022448"/>
    </source>
</evidence>
<feature type="transmembrane region" description="Helical" evidence="6">
    <location>
        <begin position="250"/>
        <end position="270"/>
    </location>
</feature>
<dbReference type="InterPro" id="IPR052524">
    <property type="entry name" value="MFS_Cyanate_Porter"/>
</dbReference>
<evidence type="ECO:0000256" key="1">
    <source>
        <dbReference type="ARBA" id="ARBA00004651"/>
    </source>
</evidence>
<evidence type="ECO:0000313" key="8">
    <source>
        <dbReference type="EMBL" id="MFC6206270.1"/>
    </source>
</evidence>
<dbReference type="PANTHER" id="PTHR23523:SF2">
    <property type="entry name" value="2-NITROIMIDAZOLE TRANSPORTER"/>
    <property type="match status" value="1"/>
</dbReference>
<feature type="transmembrane region" description="Helical" evidence="6">
    <location>
        <begin position="132"/>
        <end position="155"/>
    </location>
</feature>
<dbReference type="SUPFAM" id="SSF103473">
    <property type="entry name" value="MFS general substrate transporter"/>
    <property type="match status" value="1"/>
</dbReference>
<dbReference type="InterPro" id="IPR036259">
    <property type="entry name" value="MFS_trans_sf"/>
</dbReference>
<dbReference type="CDD" id="cd17339">
    <property type="entry name" value="MFS_NIMT_CynX_like"/>
    <property type="match status" value="1"/>
</dbReference>
<sequence length="396" mass="42432">MSRSKQPWFLVSMMLIAANLRLPITIIPPLLPKIEHALALPSAMGGLLTSIPLVTFAVFSPIIVKLAQRWGNSLTVFSLFLLLIIGSYLRLIPTVAAVFFGTFLIGIGADSGNVLIPALIKENMPDRVNVGTGLYTLAMLLIGALGTAAAGFLIGQISLRATLGWLSVLSIVAALAWIPNLRRPVTTTTTTTTTKHNQPQPHYQSVWHQPLGWLITLFFGLQALVYYSFVTWLPGMLSAHGIPALTASNLLTVLQISGLPLSFLVPFLFNKRHGVRWLIALMTLGYVIAPLGFLLPLHALSWLALCSLTIGVGAGVAFNLAVLFFTEKTTNPIQTAAVSGMAQSAGYLLAAVGPLLFGYLQSLLGNWSPVIGLLALFAALLSLTGNLIQHHGMIAE</sequence>
<dbReference type="Pfam" id="PF07690">
    <property type="entry name" value="MFS_1"/>
    <property type="match status" value="1"/>
</dbReference>
<feature type="transmembrane region" description="Helical" evidence="6">
    <location>
        <begin position="7"/>
        <end position="31"/>
    </location>
</feature>
<evidence type="ECO:0000256" key="4">
    <source>
        <dbReference type="ARBA" id="ARBA00022989"/>
    </source>
</evidence>
<evidence type="ECO:0000256" key="6">
    <source>
        <dbReference type="SAM" id="Phobius"/>
    </source>
</evidence>
<dbReference type="RefSeq" id="WP_225426701.1">
    <property type="nucleotide sequence ID" value="NZ_JBHSSK010000006.1"/>
</dbReference>
<keyword evidence="4 6" id="KW-1133">Transmembrane helix</keyword>
<reference evidence="9" key="1">
    <citation type="journal article" date="2019" name="Int. J. Syst. Evol. Microbiol.">
        <title>The Global Catalogue of Microorganisms (GCM) 10K type strain sequencing project: providing services to taxonomists for standard genome sequencing and annotation.</title>
        <authorList>
            <consortium name="The Broad Institute Genomics Platform"/>
            <consortium name="The Broad Institute Genome Sequencing Center for Infectious Disease"/>
            <person name="Wu L."/>
            <person name="Ma J."/>
        </authorList>
    </citation>
    <scope>NUCLEOTIDE SEQUENCE [LARGE SCALE GENOMIC DNA]</scope>
    <source>
        <strain evidence="9">CCM 8905</strain>
    </source>
</reference>
<feature type="transmembrane region" description="Helical" evidence="6">
    <location>
        <begin position="302"/>
        <end position="325"/>
    </location>
</feature>
<feature type="transmembrane region" description="Helical" evidence="6">
    <location>
        <begin position="370"/>
        <end position="388"/>
    </location>
</feature>
<evidence type="ECO:0000313" key="9">
    <source>
        <dbReference type="Proteomes" id="UP001596254"/>
    </source>
</evidence>
<feature type="transmembrane region" description="Helical" evidence="6">
    <location>
        <begin position="161"/>
        <end position="178"/>
    </location>
</feature>
<evidence type="ECO:0000259" key="7">
    <source>
        <dbReference type="PROSITE" id="PS50850"/>
    </source>
</evidence>
<feature type="transmembrane region" description="Helical" evidence="6">
    <location>
        <begin position="70"/>
        <end position="89"/>
    </location>
</feature>
<evidence type="ECO:0000256" key="3">
    <source>
        <dbReference type="ARBA" id="ARBA00022692"/>
    </source>
</evidence>
<name>A0ABW1SPA0_9LACO</name>
<evidence type="ECO:0000256" key="5">
    <source>
        <dbReference type="ARBA" id="ARBA00023136"/>
    </source>
</evidence>